<dbReference type="InterPro" id="IPR005121">
    <property type="entry name" value="Fdx_antiC-bd"/>
</dbReference>
<keyword evidence="5" id="KW-0547">Nucleotide-binding</keyword>
<comment type="function">
    <text evidence="13">Is responsible for the charging of tRNA(Phe) with phenylalanine in mitochondrial translation.</text>
</comment>
<dbReference type="GO" id="GO:0005759">
    <property type="term" value="C:mitochondrial matrix"/>
    <property type="evidence" value="ECO:0007669"/>
    <property type="project" value="UniProtKB-SubCell"/>
</dbReference>
<keyword evidence="8" id="KW-0809">Transit peptide</keyword>
<dbReference type="AlphaFoldDB" id="A0A1E4TEH6"/>
<evidence type="ECO:0000256" key="4">
    <source>
        <dbReference type="ARBA" id="ARBA00022598"/>
    </source>
</evidence>
<evidence type="ECO:0000256" key="7">
    <source>
        <dbReference type="ARBA" id="ARBA00022917"/>
    </source>
</evidence>
<dbReference type="GO" id="GO:0005524">
    <property type="term" value="F:ATP binding"/>
    <property type="evidence" value="ECO:0007669"/>
    <property type="project" value="UniProtKB-KW"/>
</dbReference>
<dbReference type="Pfam" id="PF01409">
    <property type="entry name" value="tRNA-synt_2d"/>
    <property type="match status" value="2"/>
</dbReference>
<dbReference type="Gene3D" id="3.30.70.380">
    <property type="entry name" value="Ferrodoxin-fold anticodon-binding domain"/>
    <property type="match status" value="1"/>
</dbReference>
<evidence type="ECO:0000256" key="10">
    <source>
        <dbReference type="ARBA" id="ARBA00023146"/>
    </source>
</evidence>
<dbReference type="InterPro" id="IPR045864">
    <property type="entry name" value="aa-tRNA-synth_II/BPL/LPL"/>
</dbReference>
<dbReference type="EC" id="6.1.1.20" evidence="3"/>
<dbReference type="GO" id="GO:0000049">
    <property type="term" value="F:tRNA binding"/>
    <property type="evidence" value="ECO:0007669"/>
    <property type="project" value="InterPro"/>
</dbReference>
<keyword evidence="9" id="KW-0496">Mitochondrion</keyword>
<dbReference type="OrthoDB" id="4457at2759"/>
<evidence type="ECO:0000313" key="18">
    <source>
        <dbReference type="Proteomes" id="UP000095023"/>
    </source>
</evidence>
<dbReference type="FunFam" id="3.30.70.380:FF:000002">
    <property type="entry name" value="phenylalanine--tRNA ligase, mitochondrial"/>
    <property type="match status" value="1"/>
</dbReference>
<name>A0A1E4TEH6_9ASCO</name>
<evidence type="ECO:0000256" key="3">
    <source>
        <dbReference type="ARBA" id="ARBA00012814"/>
    </source>
</evidence>
<dbReference type="FunFam" id="3.30.930.10:FF:000053">
    <property type="entry name" value="Phenylalanyl-tRNA synthetase mitochondrial"/>
    <property type="match status" value="1"/>
</dbReference>
<dbReference type="InterPro" id="IPR004530">
    <property type="entry name" value="Phe-tRNA-synth_IIc_mito"/>
</dbReference>
<dbReference type="EMBL" id="KV453842">
    <property type="protein sequence ID" value="ODV90088.1"/>
    <property type="molecule type" value="Genomic_DNA"/>
</dbReference>
<keyword evidence="4" id="KW-0436">Ligase</keyword>
<dbReference type="GO" id="GO:0070156">
    <property type="term" value="P:mitochondrial phenylalanyl-tRNA aminoacylation"/>
    <property type="evidence" value="ECO:0007669"/>
    <property type="project" value="EnsemblFungi"/>
</dbReference>
<evidence type="ECO:0000256" key="8">
    <source>
        <dbReference type="ARBA" id="ARBA00022946"/>
    </source>
</evidence>
<keyword evidence="7" id="KW-0648">Protein biosynthesis</keyword>
<evidence type="ECO:0000256" key="5">
    <source>
        <dbReference type="ARBA" id="ARBA00022741"/>
    </source>
</evidence>
<dbReference type="SMART" id="SM00896">
    <property type="entry name" value="FDX-ACB"/>
    <property type="match status" value="1"/>
</dbReference>
<dbReference type="SUPFAM" id="SSF55681">
    <property type="entry name" value="Class II aaRS and biotin synthetases"/>
    <property type="match status" value="1"/>
</dbReference>
<accession>A0A1E4TEH6</accession>
<evidence type="ECO:0000256" key="11">
    <source>
        <dbReference type="ARBA" id="ARBA00031194"/>
    </source>
</evidence>
<dbReference type="Proteomes" id="UP000095023">
    <property type="component" value="Unassembled WGS sequence"/>
</dbReference>
<evidence type="ECO:0000256" key="9">
    <source>
        <dbReference type="ARBA" id="ARBA00023128"/>
    </source>
</evidence>
<feature type="domain" description="FDX-ACB" evidence="16">
    <location>
        <begin position="347"/>
        <end position="442"/>
    </location>
</feature>
<sequence>MLRRIRPFQKCLPLRRLFSDVPRDSTANVTEAVLSHVNRRLHLNDSHPIGILRSIVETRFRSLPGNYSFHNDLDPVVSVKQNFDSLGFPEDHVGRSRNDTYYFNKDTVLRTHTSAHQVDLIAEGAKLGKSQDAFLVSADVYRRDSIDRTHYLAFHQTEGVRYWDRNAFDSEASLIATIREELENMPMPQIKIVEPLCPPFDSETNPVQSTHSPELATAIGDHLRRTLELVIEDIFMKAAESNGTLNSNTEIPVHWLEDKFPFTSPSFQTEVLYNDSWLELLGCGVIQQGVFDKANFPSAVGWAFGIGLDRLAMVLFSIPDIRLFWSDDSRFLDQFNAGKVTKFAPYSKYPSTYRDIAFWLPVSADSEFHENDLTEIVHKHSSGIVQSVSLTDEFTHPKTSRKSLCYRIVYQSMDRTLTNEEVNATQQKISDELVDTFKVEVR</sequence>
<dbReference type="Pfam" id="PF03147">
    <property type="entry name" value="FDX-ACB"/>
    <property type="match status" value="1"/>
</dbReference>
<evidence type="ECO:0000259" key="15">
    <source>
        <dbReference type="PROSITE" id="PS50862"/>
    </source>
</evidence>
<dbReference type="PROSITE" id="PS50862">
    <property type="entry name" value="AA_TRNA_LIGASE_II"/>
    <property type="match status" value="1"/>
</dbReference>
<dbReference type="InterPro" id="IPR002319">
    <property type="entry name" value="Phenylalanyl-tRNA_Synthase"/>
</dbReference>
<keyword evidence="18" id="KW-1185">Reference proteome</keyword>
<protein>
    <recommendedName>
        <fullName evidence="14">Phenylalanine--tRNA ligase, mitochondrial</fullName>
        <ecNumber evidence="3">6.1.1.20</ecNumber>
    </recommendedName>
    <alternativeName>
        <fullName evidence="11">Phenylalanyl-tRNA synthetase</fullName>
    </alternativeName>
</protein>
<evidence type="ECO:0000256" key="1">
    <source>
        <dbReference type="ARBA" id="ARBA00004305"/>
    </source>
</evidence>
<dbReference type="InterPro" id="IPR036690">
    <property type="entry name" value="Fdx_antiC-bd_sf"/>
</dbReference>
<dbReference type="NCBIfam" id="TIGR00469">
    <property type="entry name" value="pheS_mito"/>
    <property type="match status" value="1"/>
</dbReference>
<dbReference type="GO" id="GO:0004826">
    <property type="term" value="F:phenylalanine-tRNA ligase activity"/>
    <property type="evidence" value="ECO:0007669"/>
    <property type="project" value="UniProtKB-EC"/>
</dbReference>
<dbReference type="PANTHER" id="PTHR11538">
    <property type="entry name" value="PHENYLALANYL-TRNA SYNTHETASE"/>
    <property type="match status" value="1"/>
</dbReference>
<keyword evidence="10" id="KW-0030">Aminoacyl-tRNA synthetase</keyword>
<proteinExistence type="inferred from homology"/>
<keyword evidence="6" id="KW-0067">ATP-binding</keyword>
<dbReference type="Gene3D" id="3.30.930.10">
    <property type="entry name" value="Bira Bifunctional Protein, Domain 2"/>
    <property type="match status" value="1"/>
</dbReference>
<comment type="similarity">
    <text evidence="2">Belongs to the class-II aminoacyl-tRNA synthetase family.</text>
</comment>
<dbReference type="PANTHER" id="PTHR11538:SF41">
    <property type="entry name" value="PHENYLALANINE--TRNA LIGASE, MITOCHONDRIAL"/>
    <property type="match status" value="1"/>
</dbReference>
<comment type="catalytic activity">
    <reaction evidence="12">
        <text>tRNA(Phe) + L-phenylalanine + ATP = L-phenylalanyl-tRNA(Phe) + AMP + diphosphate + H(+)</text>
        <dbReference type="Rhea" id="RHEA:19413"/>
        <dbReference type="Rhea" id="RHEA-COMP:9668"/>
        <dbReference type="Rhea" id="RHEA-COMP:9699"/>
        <dbReference type="ChEBI" id="CHEBI:15378"/>
        <dbReference type="ChEBI" id="CHEBI:30616"/>
        <dbReference type="ChEBI" id="CHEBI:33019"/>
        <dbReference type="ChEBI" id="CHEBI:58095"/>
        <dbReference type="ChEBI" id="CHEBI:78442"/>
        <dbReference type="ChEBI" id="CHEBI:78531"/>
        <dbReference type="ChEBI" id="CHEBI:456215"/>
        <dbReference type="EC" id="6.1.1.20"/>
    </reaction>
</comment>
<feature type="domain" description="Aminoacyl-transfer RNA synthetases class-II family profile" evidence="15">
    <location>
        <begin position="52"/>
        <end position="345"/>
    </location>
</feature>
<dbReference type="InterPro" id="IPR006195">
    <property type="entry name" value="aa-tRNA-synth_II"/>
</dbReference>
<evidence type="ECO:0000256" key="2">
    <source>
        <dbReference type="ARBA" id="ARBA00008226"/>
    </source>
</evidence>
<evidence type="ECO:0000256" key="13">
    <source>
        <dbReference type="ARBA" id="ARBA00057761"/>
    </source>
</evidence>
<dbReference type="PROSITE" id="PS51447">
    <property type="entry name" value="FDX_ACB"/>
    <property type="match status" value="1"/>
</dbReference>
<evidence type="ECO:0000256" key="6">
    <source>
        <dbReference type="ARBA" id="ARBA00022840"/>
    </source>
</evidence>
<evidence type="ECO:0000259" key="16">
    <source>
        <dbReference type="PROSITE" id="PS51447"/>
    </source>
</evidence>
<comment type="subcellular location">
    <subcellularLocation>
        <location evidence="1">Mitochondrion matrix</location>
    </subcellularLocation>
</comment>
<evidence type="ECO:0000313" key="17">
    <source>
        <dbReference type="EMBL" id="ODV90088.1"/>
    </source>
</evidence>
<reference evidence="18" key="1">
    <citation type="submission" date="2016-02" db="EMBL/GenBank/DDBJ databases">
        <title>Comparative genomics of biotechnologically important yeasts.</title>
        <authorList>
            <consortium name="DOE Joint Genome Institute"/>
            <person name="Riley R."/>
            <person name="Haridas S."/>
            <person name="Wolfe K.H."/>
            <person name="Lopes M.R."/>
            <person name="Hittinger C.T."/>
            <person name="Goker M."/>
            <person name="Salamov A."/>
            <person name="Wisecaver J."/>
            <person name="Long T.M."/>
            <person name="Aerts A.L."/>
            <person name="Barry K."/>
            <person name="Choi C."/>
            <person name="Clum A."/>
            <person name="Coughlan A.Y."/>
            <person name="Deshpande S."/>
            <person name="Douglass A.P."/>
            <person name="Hanson S.J."/>
            <person name="Klenk H.-P."/>
            <person name="Labutti K."/>
            <person name="Lapidus A."/>
            <person name="Lindquist E."/>
            <person name="Lipzen A."/>
            <person name="Meier-Kolthoff J.P."/>
            <person name="Ohm R.A."/>
            <person name="Otillar R.P."/>
            <person name="Pangilinan J."/>
            <person name="Peng Y."/>
            <person name="Rokas A."/>
            <person name="Rosa C.A."/>
            <person name="Scheuner C."/>
            <person name="Sibirny A.A."/>
            <person name="Slot J.C."/>
            <person name="Stielow J.B."/>
            <person name="Sun H."/>
            <person name="Kurtzman C.P."/>
            <person name="Blackwell M."/>
            <person name="Jeffries T.W."/>
            <person name="Grigoriev I.V."/>
        </authorList>
    </citation>
    <scope>NUCLEOTIDE SEQUENCE [LARGE SCALE GENOMIC DNA]</scope>
    <source>
        <strain evidence="18">NRRL Y-17796</strain>
    </source>
</reference>
<evidence type="ECO:0000256" key="14">
    <source>
        <dbReference type="ARBA" id="ARBA00073229"/>
    </source>
</evidence>
<gene>
    <name evidence="17" type="ORF">CANCADRAFT_101103</name>
</gene>
<evidence type="ECO:0000256" key="12">
    <source>
        <dbReference type="ARBA" id="ARBA00049255"/>
    </source>
</evidence>
<organism evidence="17 18">
    <name type="scientific">Tortispora caseinolytica NRRL Y-17796</name>
    <dbReference type="NCBI Taxonomy" id="767744"/>
    <lineage>
        <taxon>Eukaryota</taxon>
        <taxon>Fungi</taxon>
        <taxon>Dikarya</taxon>
        <taxon>Ascomycota</taxon>
        <taxon>Saccharomycotina</taxon>
        <taxon>Trigonopsidomycetes</taxon>
        <taxon>Trigonopsidales</taxon>
        <taxon>Trigonopsidaceae</taxon>
        <taxon>Tortispora</taxon>
    </lineage>
</organism>
<dbReference type="SUPFAM" id="SSF54991">
    <property type="entry name" value="Anticodon-binding domain of PheRS"/>
    <property type="match status" value="1"/>
</dbReference>